<protein>
    <submittedName>
        <fullName evidence="3">Uncharacterized protein</fullName>
    </submittedName>
</protein>
<dbReference type="PANTHER" id="PTHR35480:SF1">
    <property type="entry name" value="MATERNAL EFFECT EMBRYO ARREST 22"/>
    <property type="match status" value="1"/>
</dbReference>
<evidence type="ECO:0000256" key="2">
    <source>
        <dbReference type="SAM" id="MobiDB-lite"/>
    </source>
</evidence>
<feature type="coiled-coil region" evidence="1">
    <location>
        <begin position="416"/>
        <end position="443"/>
    </location>
</feature>
<dbReference type="EMBL" id="JBJUIK010000007">
    <property type="protein sequence ID" value="KAL3522895.1"/>
    <property type="molecule type" value="Genomic_DNA"/>
</dbReference>
<name>A0ABD2ZX27_9GENT</name>
<organism evidence="3 4">
    <name type="scientific">Cinchona calisaya</name>
    <dbReference type="NCBI Taxonomy" id="153742"/>
    <lineage>
        <taxon>Eukaryota</taxon>
        <taxon>Viridiplantae</taxon>
        <taxon>Streptophyta</taxon>
        <taxon>Embryophyta</taxon>
        <taxon>Tracheophyta</taxon>
        <taxon>Spermatophyta</taxon>
        <taxon>Magnoliopsida</taxon>
        <taxon>eudicotyledons</taxon>
        <taxon>Gunneridae</taxon>
        <taxon>Pentapetalae</taxon>
        <taxon>asterids</taxon>
        <taxon>lamiids</taxon>
        <taxon>Gentianales</taxon>
        <taxon>Rubiaceae</taxon>
        <taxon>Cinchonoideae</taxon>
        <taxon>Cinchoneae</taxon>
        <taxon>Cinchona</taxon>
    </lineage>
</organism>
<comment type="caution">
    <text evidence="3">The sequence shown here is derived from an EMBL/GenBank/DDBJ whole genome shotgun (WGS) entry which is preliminary data.</text>
</comment>
<reference evidence="3 4" key="1">
    <citation type="submission" date="2024-11" db="EMBL/GenBank/DDBJ databases">
        <title>A near-complete genome assembly of Cinchona calisaya.</title>
        <authorList>
            <person name="Lian D.C."/>
            <person name="Zhao X.W."/>
            <person name="Wei L."/>
        </authorList>
    </citation>
    <scope>NUCLEOTIDE SEQUENCE [LARGE SCALE GENOMIC DNA]</scope>
    <source>
        <tissue evidence="3">Nenye</tissue>
    </source>
</reference>
<dbReference type="PANTHER" id="PTHR35480">
    <property type="entry name" value="MATERNAL EFFECT EMBRYO ARREST 22"/>
    <property type="match status" value="1"/>
</dbReference>
<accession>A0ABD2ZX27</accession>
<keyword evidence="1" id="KW-0175">Coiled coil</keyword>
<keyword evidence="4" id="KW-1185">Reference proteome</keyword>
<sequence length="569" mass="65832">MEENVRVKEESCNLCCQQWKEKYVKLKERHSKLEEARNALRKGLTIIEHQIAKIQSENLTLKKAYEDERARADSEKEDKVKESAMRVALENEVSTLKSEILLLQENRGLAAKDVNEEVANLRECVSEAETEINRLKELIEKERKRVDAEKGKVEVERKKAEDTMKKIKAENKKASEEKRIADIEKKKAEELRLRLETFKREAYEEKSKLAFEIARYEQENKKLKAEIESRTKERKHEDLEMAKAAEQEKLAEENRKKIMDERSRADQLSQELDQNKQRLEELEKQIYNLESTSNLVEIPVEQPTAGNAELAGKICSVTMKTEISLLEAHKKLEELEQKIIRKKKKAKSEMKKAEEQKKVAETYKRMAMEEKHRADHLSHDLEYNKNKLEGVQMQIQELVSSGKVFESSHPASHGSLEIETAEIKLLKKQLKFEKSRVKHAKEVAKLEIGRNCILRGEVHRLKQEFIQFSKHLDMLDNSLFQKSDGATNMKKKGILNLVRGHFHPEQSQLILHTENELAKQPSCTTSGAIGGSAALKQHKRCIAPLPPISGEIYTSPTTGKRYFFCHYIS</sequence>
<evidence type="ECO:0000313" key="4">
    <source>
        <dbReference type="Proteomes" id="UP001630127"/>
    </source>
</evidence>
<gene>
    <name evidence="3" type="ORF">ACH5RR_015729</name>
</gene>
<proteinExistence type="predicted"/>
<evidence type="ECO:0000313" key="3">
    <source>
        <dbReference type="EMBL" id="KAL3522895.1"/>
    </source>
</evidence>
<evidence type="ECO:0000256" key="1">
    <source>
        <dbReference type="SAM" id="Coils"/>
    </source>
</evidence>
<dbReference type="AlphaFoldDB" id="A0ABD2ZX27"/>
<feature type="region of interest" description="Disordered" evidence="2">
    <location>
        <begin position="229"/>
        <end position="254"/>
    </location>
</feature>
<feature type="coiled-coil region" evidence="1">
    <location>
        <begin position="325"/>
        <end position="370"/>
    </location>
</feature>
<dbReference type="Proteomes" id="UP001630127">
    <property type="component" value="Unassembled WGS sequence"/>
</dbReference>